<comment type="caution">
    <text evidence="1">The sequence shown here is derived from an EMBL/GenBank/DDBJ whole genome shotgun (WGS) entry which is preliminary data.</text>
</comment>
<sequence>MILAPRNNDVDGMNNKLLSMMSGEEQVFYSTDTVAWEAGADDETSDVNCG</sequence>
<organism evidence="1 2">
    <name type="scientific">Thelephora ganbajun</name>
    <name type="common">Ganba fungus</name>
    <dbReference type="NCBI Taxonomy" id="370292"/>
    <lineage>
        <taxon>Eukaryota</taxon>
        <taxon>Fungi</taxon>
        <taxon>Dikarya</taxon>
        <taxon>Basidiomycota</taxon>
        <taxon>Agaricomycotina</taxon>
        <taxon>Agaricomycetes</taxon>
        <taxon>Thelephorales</taxon>
        <taxon>Thelephoraceae</taxon>
        <taxon>Thelephora</taxon>
    </lineage>
</organism>
<evidence type="ECO:0000313" key="2">
    <source>
        <dbReference type="Proteomes" id="UP000886501"/>
    </source>
</evidence>
<reference evidence="1" key="1">
    <citation type="submission" date="2019-10" db="EMBL/GenBank/DDBJ databases">
        <authorList>
            <consortium name="DOE Joint Genome Institute"/>
            <person name="Kuo A."/>
            <person name="Miyauchi S."/>
            <person name="Kiss E."/>
            <person name="Drula E."/>
            <person name="Kohler A."/>
            <person name="Sanchez-Garcia M."/>
            <person name="Andreopoulos B."/>
            <person name="Barry K.W."/>
            <person name="Bonito G."/>
            <person name="Buee M."/>
            <person name="Carver A."/>
            <person name="Chen C."/>
            <person name="Cichocki N."/>
            <person name="Clum A."/>
            <person name="Culley D."/>
            <person name="Crous P.W."/>
            <person name="Fauchery L."/>
            <person name="Girlanda M."/>
            <person name="Hayes R."/>
            <person name="Keri Z."/>
            <person name="Labutti K."/>
            <person name="Lipzen A."/>
            <person name="Lombard V."/>
            <person name="Magnuson J."/>
            <person name="Maillard F."/>
            <person name="Morin E."/>
            <person name="Murat C."/>
            <person name="Nolan M."/>
            <person name="Ohm R."/>
            <person name="Pangilinan J."/>
            <person name="Pereira M."/>
            <person name="Perotto S."/>
            <person name="Peter M."/>
            <person name="Riley R."/>
            <person name="Sitrit Y."/>
            <person name="Stielow B."/>
            <person name="Szollosi G."/>
            <person name="Zifcakova L."/>
            <person name="Stursova M."/>
            <person name="Spatafora J.W."/>
            <person name="Tedersoo L."/>
            <person name="Vaario L.-M."/>
            <person name="Yamada A."/>
            <person name="Yan M."/>
            <person name="Wang P."/>
            <person name="Xu J."/>
            <person name="Bruns T."/>
            <person name="Baldrian P."/>
            <person name="Vilgalys R."/>
            <person name="Henrissat B."/>
            <person name="Grigoriev I.V."/>
            <person name="Hibbett D."/>
            <person name="Nagy L.G."/>
            <person name="Martin F.M."/>
        </authorList>
    </citation>
    <scope>NUCLEOTIDE SEQUENCE</scope>
    <source>
        <strain evidence="1">P2</strain>
    </source>
</reference>
<gene>
    <name evidence="1" type="ORF">BDM02DRAFT_3231335</name>
</gene>
<reference evidence="1" key="2">
    <citation type="journal article" date="2020" name="Nat. Commun.">
        <title>Large-scale genome sequencing of mycorrhizal fungi provides insights into the early evolution of symbiotic traits.</title>
        <authorList>
            <person name="Miyauchi S."/>
            <person name="Kiss E."/>
            <person name="Kuo A."/>
            <person name="Drula E."/>
            <person name="Kohler A."/>
            <person name="Sanchez-Garcia M."/>
            <person name="Morin E."/>
            <person name="Andreopoulos B."/>
            <person name="Barry K.W."/>
            <person name="Bonito G."/>
            <person name="Buee M."/>
            <person name="Carver A."/>
            <person name="Chen C."/>
            <person name="Cichocki N."/>
            <person name="Clum A."/>
            <person name="Culley D."/>
            <person name="Crous P.W."/>
            <person name="Fauchery L."/>
            <person name="Girlanda M."/>
            <person name="Hayes R.D."/>
            <person name="Keri Z."/>
            <person name="LaButti K."/>
            <person name="Lipzen A."/>
            <person name="Lombard V."/>
            <person name="Magnuson J."/>
            <person name="Maillard F."/>
            <person name="Murat C."/>
            <person name="Nolan M."/>
            <person name="Ohm R.A."/>
            <person name="Pangilinan J."/>
            <person name="Pereira M.F."/>
            <person name="Perotto S."/>
            <person name="Peter M."/>
            <person name="Pfister S."/>
            <person name="Riley R."/>
            <person name="Sitrit Y."/>
            <person name="Stielow J.B."/>
            <person name="Szollosi G."/>
            <person name="Zifcakova L."/>
            <person name="Stursova M."/>
            <person name="Spatafora J.W."/>
            <person name="Tedersoo L."/>
            <person name="Vaario L.M."/>
            <person name="Yamada A."/>
            <person name="Yan M."/>
            <person name="Wang P."/>
            <person name="Xu J."/>
            <person name="Bruns T."/>
            <person name="Baldrian P."/>
            <person name="Vilgalys R."/>
            <person name="Dunand C."/>
            <person name="Henrissat B."/>
            <person name="Grigoriev I.V."/>
            <person name="Hibbett D."/>
            <person name="Nagy L.G."/>
            <person name="Martin F.M."/>
        </authorList>
    </citation>
    <scope>NUCLEOTIDE SEQUENCE</scope>
    <source>
        <strain evidence="1">P2</strain>
    </source>
</reference>
<evidence type="ECO:0000313" key="1">
    <source>
        <dbReference type="EMBL" id="KAF9642801.1"/>
    </source>
</evidence>
<dbReference type="Proteomes" id="UP000886501">
    <property type="component" value="Unassembled WGS sequence"/>
</dbReference>
<dbReference type="EMBL" id="MU118354">
    <property type="protein sequence ID" value="KAF9642801.1"/>
    <property type="molecule type" value="Genomic_DNA"/>
</dbReference>
<protein>
    <submittedName>
        <fullName evidence="1">Uncharacterized protein</fullName>
    </submittedName>
</protein>
<proteinExistence type="predicted"/>
<name>A0ACB6YZG0_THEGA</name>
<keyword evidence="2" id="KW-1185">Reference proteome</keyword>
<accession>A0ACB6YZG0</accession>